<dbReference type="GO" id="GO:0005737">
    <property type="term" value="C:cytoplasm"/>
    <property type="evidence" value="ECO:0007669"/>
    <property type="project" value="TreeGrafter"/>
</dbReference>
<protein>
    <submittedName>
        <fullName evidence="2">Uncharacterized protein</fullName>
    </submittedName>
</protein>
<evidence type="ECO:0000313" key="3">
    <source>
        <dbReference type="Proteomes" id="UP001054857"/>
    </source>
</evidence>
<dbReference type="EMBL" id="BMAR01000028">
    <property type="protein sequence ID" value="GFR49161.1"/>
    <property type="molecule type" value="Genomic_DNA"/>
</dbReference>
<dbReference type="PANTHER" id="PTHR45982">
    <property type="entry name" value="REGULATOR OF CHROMOSOME CONDENSATION"/>
    <property type="match status" value="1"/>
</dbReference>
<dbReference type="Pfam" id="PF13540">
    <property type="entry name" value="RCC1_2"/>
    <property type="match status" value="1"/>
</dbReference>
<dbReference type="PROSITE" id="PS50012">
    <property type="entry name" value="RCC1_3"/>
    <property type="match status" value="2"/>
</dbReference>
<dbReference type="Gene3D" id="2.130.10.30">
    <property type="entry name" value="Regulator of chromosome condensation 1/beta-lactamase-inhibitor protein II"/>
    <property type="match status" value="1"/>
</dbReference>
<feature type="repeat" description="RCC1" evidence="1">
    <location>
        <begin position="5"/>
        <end position="66"/>
    </location>
</feature>
<dbReference type="GO" id="GO:0005085">
    <property type="term" value="F:guanyl-nucleotide exchange factor activity"/>
    <property type="evidence" value="ECO:0007669"/>
    <property type="project" value="TreeGrafter"/>
</dbReference>
<gene>
    <name evidence="2" type="ORF">Agub_g11182</name>
</gene>
<organism evidence="2 3">
    <name type="scientific">Astrephomene gubernaculifera</name>
    <dbReference type="NCBI Taxonomy" id="47775"/>
    <lineage>
        <taxon>Eukaryota</taxon>
        <taxon>Viridiplantae</taxon>
        <taxon>Chlorophyta</taxon>
        <taxon>core chlorophytes</taxon>
        <taxon>Chlorophyceae</taxon>
        <taxon>CS clade</taxon>
        <taxon>Chlamydomonadales</taxon>
        <taxon>Astrephomenaceae</taxon>
        <taxon>Astrephomene</taxon>
    </lineage>
</organism>
<comment type="caution">
    <text evidence="2">The sequence shown here is derived from an EMBL/GenBank/DDBJ whole genome shotgun (WGS) entry which is preliminary data.</text>
</comment>
<dbReference type="InterPro" id="IPR009091">
    <property type="entry name" value="RCC1/BLIP-II"/>
</dbReference>
<dbReference type="InterPro" id="IPR051553">
    <property type="entry name" value="Ran_GTPase-activating"/>
</dbReference>
<keyword evidence="3" id="KW-1185">Reference proteome</keyword>
<proteinExistence type="predicted"/>
<sequence length="141" mass="13751">MRPGVRLLVWGRADLGQLGLGQASEGFPVGDAGAAVPLPTPLEALSGKDVVGFAAGPFHSAFVTADGELYTTGCNDNGQLGRRITPANIAAAAAAAGASSTSSSSPPACSYSLAPGHVTALESYGVAAVGCGGAHTLALTD</sequence>
<evidence type="ECO:0000256" key="1">
    <source>
        <dbReference type="PROSITE-ProRule" id="PRU00235"/>
    </source>
</evidence>
<dbReference type="PANTHER" id="PTHR45982:SF1">
    <property type="entry name" value="REGULATOR OF CHROMOSOME CONDENSATION"/>
    <property type="match status" value="1"/>
</dbReference>
<dbReference type="SUPFAM" id="SSF50985">
    <property type="entry name" value="RCC1/BLIP-II"/>
    <property type="match status" value="1"/>
</dbReference>
<feature type="non-terminal residue" evidence="2">
    <location>
        <position position="141"/>
    </location>
</feature>
<evidence type="ECO:0000313" key="2">
    <source>
        <dbReference type="EMBL" id="GFR49161.1"/>
    </source>
</evidence>
<dbReference type="InterPro" id="IPR000408">
    <property type="entry name" value="Reg_chr_condens"/>
</dbReference>
<dbReference type="PROSITE" id="PS00626">
    <property type="entry name" value="RCC1_2"/>
    <property type="match status" value="1"/>
</dbReference>
<feature type="repeat" description="RCC1" evidence="1">
    <location>
        <begin position="67"/>
        <end position="141"/>
    </location>
</feature>
<dbReference type="AlphaFoldDB" id="A0AAD3HQF8"/>
<reference evidence="2 3" key="1">
    <citation type="journal article" date="2021" name="Sci. Rep.">
        <title>Genome sequencing of the multicellular alga Astrephomene provides insights into convergent evolution of germ-soma differentiation.</title>
        <authorList>
            <person name="Yamashita S."/>
            <person name="Yamamoto K."/>
            <person name="Matsuzaki R."/>
            <person name="Suzuki S."/>
            <person name="Yamaguchi H."/>
            <person name="Hirooka S."/>
            <person name="Minakuchi Y."/>
            <person name="Miyagishima S."/>
            <person name="Kawachi M."/>
            <person name="Toyoda A."/>
            <person name="Nozaki H."/>
        </authorList>
    </citation>
    <scope>NUCLEOTIDE SEQUENCE [LARGE SCALE GENOMIC DNA]</scope>
    <source>
        <strain evidence="2 3">NIES-4017</strain>
    </source>
</reference>
<accession>A0AAD3HQF8</accession>
<dbReference type="Proteomes" id="UP001054857">
    <property type="component" value="Unassembled WGS sequence"/>
</dbReference>
<name>A0AAD3HQF8_9CHLO</name>